<name>A0A0E0C327_9ORYZ</name>
<dbReference type="Gramene" id="OMERI01G16910.1">
    <property type="protein sequence ID" value="OMERI01G16910.1"/>
    <property type="gene ID" value="OMERI01G16910"/>
</dbReference>
<dbReference type="InterPro" id="IPR046956">
    <property type="entry name" value="RLP23-like"/>
</dbReference>
<keyword evidence="5 7" id="KW-0472">Membrane</keyword>
<dbReference type="AlphaFoldDB" id="A0A0E0C327"/>
<dbReference type="Proteomes" id="UP000008021">
    <property type="component" value="Chromosome 1"/>
</dbReference>
<accession>A0A0E0C327</accession>
<comment type="subcellular location">
    <subcellularLocation>
        <location evidence="1">Membrane</location>
        <topology evidence="1">Single-pass type I membrane protein</topology>
    </subcellularLocation>
</comment>
<proteinExistence type="predicted"/>
<dbReference type="PANTHER" id="PTHR48063">
    <property type="entry name" value="LRR RECEPTOR-LIKE KINASE"/>
    <property type="match status" value="1"/>
</dbReference>
<dbReference type="GO" id="GO:0016020">
    <property type="term" value="C:membrane"/>
    <property type="evidence" value="ECO:0007669"/>
    <property type="project" value="UniProtKB-SubCell"/>
</dbReference>
<feature type="transmembrane region" description="Helical" evidence="7">
    <location>
        <begin position="56"/>
        <end position="77"/>
    </location>
</feature>
<dbReference type="PANTHER" id="PTHR48063:SF95">
    <property type="entry name" value="OS11G0564900 PROTEIN"/>
    <property type="match status" value="1"/>
</dbReference>
<keyword evidence="4 7" id="KW-1133">Transmembrane helix</keyword>
<evidence type="ECO:0000256" key="6">
    <source>
        <dbReference type="ARBA" id="ARBA00023180"/>
    </source>
</evidence>
<dbReference type="EnsemblPlants" id="OMERI01G16910.1">
    <property type="protein sequence ID" value="OMERI01G16910.1"/>
    <property type="gene ID" value="OMERI01G16910"/>
</dbReference>
<evidence type="ECO:0000256" key="5">
    <source>
        <dbReference type="ARBA" id="ARBA00023136"/>
    </source>
</evidence>
<organism evidence="8">
    <name type="scientific">Oryza meridionalis</name>
    <dbReference type="NCBI Taxonomy" id="40149"/>
    <lineage>
        <taxon>Eukaryota</taxon>
        <taxon>Viridiplantae</taxon>
        <taxon>Streptophyta</taxon>
        <taxon>Embryophyta</taxon>
        <taxon>Tracheophyta</taxon>
        <taxon>Spermatophyta</taxon>
        <taxon>Magnoliopsida</taxon>
        <taxon>Liliopsida</taxon>
        <taxon>Poales</taxon>
        <taxon>Poaceae</taxon>
        <taxon>BOP clade</taxon>
        <taxon>Oryzoideae</taxon>
        <taxon>Oryzeae</taxon>
        <taxon>Oryzinae</taxon>
        <taxon>Oryza</taxon>
    </lineage>
</organism>
<dbReference type="STRING" id="40149.A0A0E0C327"/>
<evidence type="ECO:0000256" key="2">
    <source>
        <dbReference type="ARBA" id="ARBA00022692"/>
    </source>
</evidence>
<evidence type="ECO:0000256" key="7">
    <source>
        <dbReference type="SAM" id="Phobius"/>
    </source>
</evidence>
<sequence>MPSASTWSPYIANNNLTGKIPSVVSMAFLFGRIARVMMFQSKVVQKKLESFHIEPFFFGVVSGLVVGFWLVFVTLLFKKSWRVAYFRLFDEMYDKAYVVVVVGWARLTKKTATI</sequence>
<dbReference type="eggNOG" id="ENOG502T0PP">
    <property type="taxonomic scope" value="Eukaryota"/>
</dbReference>
<keyword evidence="6" id="KW-0325">Glycoprotein</keyword>
<reference evidence="8" key="1">
    <citation type="submission" date="2015-04" db="UniProtKB">
        <authorList>
            <consortium name="EnsemblPlants"/>
        </authorList>
    </citation>
    <scope>IDENTIFICATION</scope>
</reference>
<evidence type="ECO:0000256" key="3">
    <source>
        <dbReference type="ARBA" id="ARBA00022729"/>
    </source>
</evidence>
<keyword evidence="9" id="KW-1185">Reference proteome</keyword>
<dbReference type="HOGENOM" id="CLU_000288_18_11_1"/>
<protein>
    <submittedName>
        <fullName evidence="8">Uncharacterized protein</fullName>
    </submittedName>
</protein>
<reference evidence="8" key="2">
    <citation type="submission" date="2018-05" db="EMBL/GenBank/DDBJ databases">
        <title>OmerRS3 (Oryza meridionalis Reference Sequence Version 3).</title>
        <authorList>
            <person name="Zhang J."/>
            <person name="Kudrna D."/>
            <person name="Lee S."/>
            <person name="Talag J."/>
            <person name="Welchert J."/>
            <person name="Wing R.A."/>
        </authorList>
    </citation>
    <scope>NUCLEOTIDE SEQUENCE [LARGE SCALE GENOMIC DNA]</scope>
    <source>
        <strain evidence="8">cv. OR44</strain>
    </source>
</reference>
<evidence type="ECO:0000313" key="9">
    <source>
        <dbReference type="Proteomes" id="UP000008021"/>
    </source>
</evidence>
<evidence type="ECO:0000256" key="4">
    <source>
        <dbReference type="ARBA" id="ARBA00022989"/>
    </source>
</evidence>
<keyword evidence="2 7" id="KW-0812">Transmembrane</keyword>
<evidence type="ECO:0000256" key="1">
    <source>
        <dbReference type="ARBA" id="ARBA00004479"/>
    </source>
</evidence>
<evidence type="ECO:0000313" key="8">
    <source>
        <dbReference type="EnsemblPlants" id="OMERI01G16910.1"/>
    </source>
</evidence>
<keyword evidence="3" id="KW-0732">Signal</keyword>